<feature type="transmembrane region" description="Helical" evidence="1">
    <location>
        <begin position="65"/>
        <end position="83"/>
    </location>
</feature>
<accession>A0A9N9BDF1</accession>
<keyword evidence="1" id="KW-0812">Transmembrane</keyword>
<evidence type="ECO:0000256" key="1">
    <source>
        <dbReference type="SAM" id="Phobius"/>
    </source>
</evidence>
<gene>
    <name evidence="2" type="ORF">POCULU_LOCUS5551</name>
</gene>
<reference evidence="2" key="1">
    <citation type="submission" date="2021-06" db="EMBL/GenBank/DDBJ databases">
        <authorList>
            <person name="Kallberg Y."/>
            <person name="Tangrot J."/>
            <person name="Rosling A."/>
        </authorList>
    </citation>
    <scope>NUCLEOTIDE SEQUENCE</scope>
    <source>
        <strain evidence="2">IA702</strain>
    </source>
</reference>
<feature type="transmembrane region" description="Helical" evidence="1">
    <location>
        <begin position="21"/>
        <end position="45"/>
    </location>
</feature>
<name>A0A9N9BDF1_9GLOM</name>
<organism evidence="2 3">
    <name type="scientific">Paraglomus occultum</name>
    <dbReference type="NCBI Taxonomy" id="144539"/>
    <lineage>
        <taxon>Eukaryota</taxon>
        <taxon>Fungi</taxon>
        <taxon>Fungi incertae sedis</taxon>
        <taxon>Mucoromycota</taxon>
        <taxon>Glomeromycotina</taxon>
        <taxon>Glomeromycetes</taxon>
        <taxon>Paraglomerales</taxon>
        <taxon>Paraglomeraceae</taxon>
        <taxon>Paraglomus</taxon>
    </lineage>
</organism>
<keyword evidence="1" id="KW-0472">Membrane</keyword>
<proteinExistence type="predicted"/>
<dbReference type="AlphaFoldDB" id="A0A9N9BDF1"/>
<evidence type="ECO:0000313" key="3">
    <source>
        <dbReference type="Proteomes" id="UP000789572"/>
    </source>
</evidence>
<dbReference type="EMBL" id="CAJVPJ010000869">
    <property type="protein sequence ID" value="CAG8561886.1"/>
    <property type="molecule type" value="Genomic_DNA"/>
</dbReference>
<keyword evidence="1" id="KW-1133">Transmembrane helix</keyword>
<comment type="caution">
    <text evidence="2">The sequence shown here is derived from an EMBL/GenBank/DDBJ whole genome shotgun (WGS) entry which is preliminary data.</text>
</comment>
<evidence type="ECO:0000313" key="2">
    <source>
        <dbReference type="EMBL" id="CAG8561886.1"/>
    </source>
</evidence>
<keyword evidence="3" id="KW-1185">Reference proteome</keyword>
<protein>
    <submittedName>
        <fullName evidence="2">6479_t:CDS:1</fullName>
    </submittedName>
</protein>
<dbReference type="OrthoDB" id="2396694at2759"/>
<sequence length="127" mass="14532">MDIRDDPANIEAELSVQAQCYGLPFGAFGIVCWLLTLTAIILVHLRCPLFTPWRWGQPYSSPDRIWAIFPFTMIIGPAIYTCIKCREEWMLVLIAIGQLTPWSVKIYNDGYAGGVTEERNRFYLTLV</sequence>
<dbReference type="Proteomes" id="UP000789572">
    <property type="component" value="Unassembled WGS sequence"/>
</dbReference>